<feature type="transmembrane region" description="Helical" evidence="1">
    <location>
        <begin position="80"/>
        <end position="99"/>
    </location>
</feature>
<dbReference type="InterPro" id="IPR016942">
    <property type="entry name" value="UCP030042"/>
</dbReference>
<dbReference type="STRING" id="157733.AB986_03445"/>
<feature type="transmembrane region" description="Helical" evidence="1">
    <location>
        <begin position="105"/>
        <end position="126"/>
    </location>
</feature>
<organism evidence="3 4">
    <name type="scientific">Guptibacillus hwajinpoensis</name>
    <dbReference type="NCBI Taxonomy" id="208199"/>
    <lineage>
        <taxon>Bacteria</taxon>
        <taxon>Bacillati</taxon>
        <taxon>Bacillota</taxon>
        <taxon>Bacilli</taxon>
        <taxon>Bacillales</taxon>
        <taxon>Guptibacillaceae</taxon>
        <taxon>Guptibacillus</taxon>
    </lineage>
</organism>
<dbReference type="RefSeq" id="WP_048309481.1">
    <property type="nucleotide sequence ID" value="NZ_CP119526.1"/>
</dbReference>
<comment type="caution">
    <text evidence="3">The sequence shown here is derived from an EMBL/GenBank/DDBJ whole genome shotgun (WGS) entry which is preliminary data.</text>
</comment>
<dbReference type="EMBL" id="LELK01000001">
    <property type="protein sequence ID" value="KMM38370.1"/>
    <property type="molecule type" value="Genomic_DNA"/>
</dbReference>
<keyword evidence="1" id="KW-0812">Transmembrane</keyword>
<dbReference type="OrthoDB" id="2376580at2"/>
<protein>
    <recommendedName>
        <fullName evidence="2">DUF4395 domain-containing protein</fullName>
    </recommendedName>
</protein>
<accession>A0A0J6CZ06</accession>
<dbReference type="Proteomes" id="UP000035996">
    <property type="component" value="Unassembled WGS sequence"/>
</dbReference>
<keyword evidence="1" id="KW-0472">Membrane</keyword>
<dbReference type="PIRSF" id="PIRSF030042">
    <property type="entry name" value="UCP030042"/>
    <property type="match status" value="1"/>
</dbReference>
<sequence length="140" mass="15820">MPLSIPRPLVRLNQSFIFIFATMFIISSNWLFLAVPLSAGLMGLLFKFNPVIKAGKPFLKKPLNTYIPEDAEQQQFNQKIAVTLLTISLLAHISSIQWLANTAAIMVALASLIAILGFCVGCFVRYQWKQFQYRRSQHSS</sequence>
<dbReference type="InterPro" id="IPR025508">
    <property type="entry name" value="DUF4395"/>
</dbReference>
<dbReference type="Pfam" id="PF14340">
    <property type="entry name" value="DUF4395"/>
    <property type="match status" value="1"/>
</dbReference>
<evidence type="ECO:0000259" key="2">
    <source>
        <dbReference type="Pfam" id="PF14340"/>
    </source>
</evidence>
<feature type="transmembrane region" description="Helical" evidence="1">
    <location>
        <begin position="16"/>
        <end position="46"/>
    </location>
</feature>
<dbReference type="AlphaFoldDB" id="A0A0J6CZ06"/>
<feature type="domain" description="DUF4395" evidence="2">
    <location>
        <begin position="5"/>
        <end position="129"/>
    </location>
</feature>
<evidence type="ECO:0000313" key="3">
    <source>
        <dbReference type="EMBL" id="KMM38370.1"/>
    </source>
</evidence>
<keyword evidence="4" id="KW-1185">Reference proteome</keyword>
<evidence type="ECO:0000313" key="4">
    <source>
        <dbReference type="Proteomes" id="UP000035996"/>
    </source>
</evidence>
<name>A0A0J6CZ06_9BACL</name>
<proteinExistence type="predicted"/>
<evidence type="ECO:0000256" key="1">
    <source>
        <dbReference type="SAM" id="Phobius"/>
    </source>
</evidence>
<keyword evidence="1" id="KW-1133">Transmembrane helix</keyword>
<reference evidence="3" key="1">
    <citation type="submission" date="2015-06" db="EMBL/GenBank/DDBJ databases">
        <authorList>
            <person name="Liu B."/>
            <person name="Wang J."/>
            <person name="Zhu Y."/>
            <person name="Liu G."/>
            <person name="Chen Q."/>
            <person name="Zheng C."/>
            <person name="Che J."/>
            <person name="Ge C."/>
            <person name="Shi H."/>
            <person name="Pan Z."/>
            <person name="Liu X."/>
        </authorList>
    </citation>
    <scope>NUCLEOTIDE SEQUENCE [LARGE SCALE GENOMIC DNA]</scope>
    <source>
        <strain evidence="3">DSM 16346</strain>
    </source>
</reference>
<gene>
    <name evidence="3" type="ORF">AB986_03445</name>
</gene>